<feature type="domain" description="NAD-dependent epimerase/dehydratase" evidence="3">
    <location>
        <begin position="85"/>
        <end position="257"/>
    </location>
</feature>
<evidence type="ECO:0000259" key="3">
    <source>
        <dbReference type="Pfam" id="PF01370"/>
    </source>
</evidence>
<keyword evidence="2" id="KW-0812">Transmembrane</keyword>
<evidence type="ECO:0000256" key="1">
    <source>
        <dbReference type="ARBA" id="ARBA00007637"/>
    </source>
</evidence>
<keyword evidence="2" id="KW-1133">Transmembrane helix</keyword>
<dbReference type="EMBL" id="SAXZ01000001">
    <property type="protein sequence ID" value="TXJ34383.1"/>
    <property type="molecule type" value="Genomic_DNA"/>
</dbReference>
<name>A0ABY3KBQ8_9SPIR</name>
<feature type="transmembrane region" description="Helical" evidence="2">
    <location>
        <begin position="27"/>
        <end position="47"/>
    </location>
</feature>
<dbReference type="SUPFAM" id="SSF51735">
    <property type="entry name" value="NAD(P)-binding Rossmann-fold domains"/>
    <property type="match status" value="1"/>
</dbReference>
<accession>A0ABY3KBQ8</accession>
<evidence type="ECO:0000313" key="5">
    <source>
        <dbReference type="Proteomes" id="UP000322659"/>
    </source>
</evidence>
<reference evidence="4 5" key="1">
    <citation type="journal article" date="1992" name="Lakartidningen">
        <title>[Penicillin V and not amoxicillin is the first choice preparation in acute otitis].</title>
        <authorList>
            <person name="Kamme C."/>
            <person name="Lundgren K."/>
            <person name="Prellner K."/>
        </authorList>
    </citation>
    <scope>NUCLEOTIDE SEQUENCE [LARGE SCALE GENOMIC DNA]</scope>
    <source>
        <strain evidence="4 5">PC5099IV</strain>
    </source>
</reference>
<organism evidence="4 5">
    <name type="scientific">Brachyspira aalborgi</name>
    <dbReference type="NCBI Taxonomy" id="29522"/>
    <lineage>
        <taxon>Bacteria</taxon>
        <taxon>Pseudomonadati</taxon>
        <taxon>Spirochaetota</taxon>
        <taxon>Spirochaetia</taxon>
        <taxon>Brachyspirales</taxon>
        <taxon>Brachyspiraceae</taxon>
        <taxon>Brachyspira</taxon>
    </lineage>
</organism>
<evidence type="ECO:0000256" key="2">
    <source>
        <dbReference type="SAM" id="Phobius"/>
    </source>
</evidence>
<sequence length="285" mass="32831">MNKIVEEDIKSIIQKADFISKLNNKNILLIGGTGFFAKWFIILIDYLNNVFSFNISLTITIRSYKKFVSEFINVIDINKYQYIESDIENLKLDNKDFDFVLYFASPDPYVIDEEKLYNTIAQGTENIVNIFENANIERLIFTSSGAVYGGNYNNSKETDICKPNTIYAKAKKYAEELILQSNINVSIARCFVFNGPFNEKHNYFAMANFIDSVINNRDIIINGDGSPIRSYLYMADAIYWLLTILLKSKNKSIYNVGGGGGGYLFMIWLKKLQNKIIIIRERLKF</sequence>
<keyword evidence="5" id="KW-1185">Reference proteome</keyword>
<comment type="similarity">
    <text evidence="1">Belongs to the NAD(P)-dependent epimerase/dehydratase family.</text>
</comment>
<dbReference type="PANTHER" id="PTHR43000">
    <property type="entry name" value="DTDP-D-GLUCOSE 4,6-DEHYDRATASE-RELATED"/>
    <property type="match status" value="1"/>
</dbReference>
<dbReference type="Proteomes" id="UP000322659">
    <property type="component" value="Unassembled WGS sequence"/>
</dbReference>
<dbReference type="Pfam" id="PF01370">
    <property type="entry name" value="Epimerase"/>
    <property type="match status" value="1"/>
</dbReference>
<comment type="caution">
    <text evidence="4">The sequence shown here is derived from an EMBL/GenBank/DDBJ whole genome shotgun (WGS) entry which is preliminary data.</text>
</comment>
<protein>
    <submittedName>
        <fullName evidence="4">SDR family oxidoreductase</fullName>
    </submittedName>
</protein>
<dbReference type="Gene3D" id="3.40.50.720">
    <property type="entry name" value="NAD(P)-binding Rossmann-like Domain"/>
    <property type="match status" value="1"/>
</dbReference>
<dbReference type="InterPro" id="IPR036291">
    <property type="entry name" value="NAD(P)-bd_dom_sf"/>
</dbReference>
<dbReference type="RefSeq" id="WP_147748208.1">
    <property type="nucleotide sequence ID" value="NZ_SAXZ01000001.1"/>
</dbReference>
<dbReference type="CDD" id="cd08946">
    <property type="entry name" value="SDR_e"/>
    <property type="match status" value="1"/>
</dbReference>
<keyword evidence="2" id="KW-0472">Membrane</keyword>
<proteinExistence type="inferred from homology"/>
<evidence type="ECO:0000313" key="4">
    <source>
        <dbReference type="EMBL" id="TXJ34383.1"/>
    </source>
</evidence>
<dbReference type="InterPro" id="IPR001509">
    <property type="entry name" value="Epimerase_deHydtase"/>
</dbReference>
<gene>
    <name evidence="4" type="ORF">EPJ71_00515</name>
</gene>